<comment type="caution">
    <text evidence="6">The sequence shown here is derived from an EMBL/GenBank/DDBJ whole genome shotgun (WGS) entry which is preliminary data.</text>
</comment>
<evidence type="ECO:0000256" key="2">
    <source>
        <dbReference type="ARBA" id="ARBA00023015"/>
    </source>
</evidence>
<dbReference type="SMART" id="SM00422">
    <property type="entry name" value="HTH_MERR"/>
    <property type="match status" value="1"/>
</dbReference>
<dbReference type="Gene3D" id="1.10.1660.10">
    <property type="match status" value="1"/>
</dbReference>
<evidence type="ECO:0000256" key="3">
    <source>
        <dbReference type="ARBA" id="ARBA00023125"/>
    </source>
</evidence>
<evidence type="ECO:0000256" key="1">
    <source>
        <dbReference type="ARBA" id="ARBA00022491"/>
    </source>
</evidence>
<evidence type="ECO:0000256" key="4">
    <source>
        <dbReference type="ARBA" id="ARBA00023163"/>
    </source>
</evidence>
<organism evidence="6 7">
    <name type="scientific">Priestia endophytica</name>
    <dbReference type="NCBI Taxonomy" id="135735"/>
    <lineage>
        <taxon>Bacteria</taxon>
        <taxon>Bacillati</taxon>
        <taxon>Bacillota</taxon>
        <taxon>Bacilli</taxon>
        <taxon>Bacillales</taxon>
        <taxon>Bacillaceae</taxon>
        <taxon>Priestia</taxon>
    </lineage>
</organism>
<keyword evidence="1" id="KW-0678">Repressor</keyword>
<evidence type="ECO:0000259" key="5">
    <source>
        <dbReference type="PROSITE" id="PS50937"/>
    </source>
</evidence>
<feature type="domain" description="HTH merR-type" evidence="5">
    <location>
        <begin position="4"/>
        <end position="73"/>
    </location>
</feature>
<dbReference type="GO" id="GO:0003700">
    <property type="term" value="F:DNA-binding transcription factor activity"/>
    <property type="evidence" value="ECO:0007669"/>
    <property type="project" value="InterPro"/>
</dbReference>
<reference evidence="6 7" key="1">
    <citation type="submission" date="2016-03" db="EMBL/GenBank/DDBJ databases">
        <title>Comparison of Bacillus endophyticus and B. anthracis characteristics using whole genome sequence analysis and microbiological techniques.</title>
        <authorList>
            <person name="Lekota K.E."/>
            <person name="Mafofo J."/>
            <person name="Rees J."/>
            <person name="Muchadeyi F.C."/>
            <person name="Madoroba E."/>
            <person name="Van Heerden H."/>
        </authorList>
    </citation>
    <scope>NUCLEOTIDE SEQUENCE [LARGE SCALE GENOMIC DNA]</scope>
    <source>
        <strain evidence="6 7">3631_10C</strain>
    </source>
</reference>
<dbReference type="PROSITE" id="PS50937">
    <property type="entry name" value="HTH_MERR_2"/>
    <property type="match status" value="1"/>
</dbReference>
<keyword evidence="3" id="KW-0238">DNA-binding</keyword>
<dbReference type="Pfam" id="PF13411">
    <property type="entry name" value="MerR_1"/>
    <property type="match status" value="1"/>
</dbReference>
<sequence length="92" mass="10957">MSKNYTMKELVEQYNVSEDTLRYYEKIELLPPVDRKANGHRVYKEVHKETLKMIKCLKKTGMSLQQYLQALNVQLTENELHELDHIFDQNNG</sequence>
<dbReference type="AlphaFoldDB" id="A0AAX1Q6K0"/>
<keyword evidence="4" id="KW-0804">Transcription</keyword>
<dbReference type="PANTHER" id="PTHR30204">
    <property type="entry name" value="REDOX-CYCLING DRUG-SENSING TRANSCRIPTIONAL ACTIVATOR SOXR"/>
    <property type="match status" value="1"/>
</dbReference>
<dbReference type="InterPro" id="IPR009061">
    <property type="entry name" value="DNA-bd_dom_put_sf"/>
</dbReference>
<dbReference type="PANTHER" id="PTHR30204:SF69">
    <property type="entry name" value="MERR-FAMILY TRANSCRIPTIONAL REGULATOR"/>
    <property type="match status" value="1"/>
</dbReference>
<accession>A0AAX1Q6K0</accession>
<dbReference type="InterPro" id="IPR047057">
    <property type="entry name" value="MerR_fam"/>
</dbReference>
<dbReference type="SUPFAM" id="SSF46955">
    <property type="entry name" value="Putative DNA-binding domain"/>
    <property type="match status" value="1"/>
</dbReference>
<evidence type="ECO:0000313" key="6">
    <source>
        <dbReference type="EMBL" id="RAS76035.1"/>
    </source>
</evidence>
<dbReference type="Proteomes" id="UP000250174">
    <property type="component" value="Unassembled WGS sequence"/>
</dbReference>
<keyword evidence="2" id="KW-0805">Transcription regulation</keyword>
<evidence type="ECO:0000313" key="7">
    <source>
        <dbReference type="Proteomes" id="UP000250174"/>
    </source>
</evidence>
<protein>
    <recommendedName>
        <fullName evidence="5">HTH merR-type domain-containing protein</fullName>
    </recommendedName>
</protein>
<dbReference type="EMBL" id="LVYK01000031">
    <property type="protein sequence ID" value="RAS76035.1"/>
    <property type="molecule type" value="Genomic_DNA"/>
</dbReference>
<dbReference type="InterPro" id="IPR000551">
    <property type="entry name" value="MerR-type_HTH_dom"/>
</dbReference>
<dbReference type="GO" id="GO:0003677">
    <property type="term" value="F:DNA binding"/>
    <property type="evidence" value="ECO:0007669"/>
    <property type="project" value="UniProtKB-KW"/>
</dbReference>
<dbReference type="RefSeq" id="WP_111922256.1">
    <property type="nucleotide sequence ID" value="NZ_LVYK01000031.1"/>
</dbReference>
<name>A0AAX1Q6K0_9BACI</name>
<gene>
    <name evidence="6" type="ORF">A3864_14230</name>
</gene>
<proteinExistence type="predicted"/>